<dbReference type="InterPro" id="IPR016162">
    <property type="entry name" value="Ald_DH_N"/>
</dbReference>
<proteinExistence type="predicted"/>
<dbReference type="InterPro" id="IPR050740">
    <property type="entry name" value="Aldehyde_DH_Superfamily"/>
</dbReference>
<dbReference type="InterPro" id="IPR044151">
    <property type="entry name" value="ALDH_KGSADH"/>
</dbReference>
<dbReference type="PANTHER" id="PTHR43353">
    <property type="entry name" value="SUCCINATE-SEMIALDEHYDE DEHYDROGENASE, MITOCHONDRIAL"/>
    <property type="match status" value="1"/>
</dbReference>
<dbReference type="Gene3D" id="3.40.605.10">
    <property type="entry name" value="Aldehyde Dehydrogenase, Chain A, domain 1"/>
    <property type="match status" value="1"/>
</dbReference>
<dbReference type="SUPFAM" id="SSF53720">
    <property type="entry name" value="ALDH-like"/>
    <property type="match status" value="1"/>
</dbReference>
<evidence type="ECO:0000313" key="4">
    <source>
        <dbReference type="EMBL" id="TDS79705.1"/>
    </source>
</evidence>
<protein>
    <submittedName>
        <fullName evidence="4">NADP-dependent aldehyde dehydrogenase</fullName>
    </submittedName>
</protein>
<keyword evidence="1" id="KW-0560">Oxidoreductase</keyword>
<dbReference type="Gene3D" id="3.40.309.10">
    <property type="entry name" value="Aldehyde Dehydrogenase, Chain A, domain 2"/>
    <property type="match status" value="1"/>
</dbReference>
<dbReference type="InterPro" id="IPR016163">
    <property type="entry name" value="Ald_DH_C"/>
</dbReference>
<dbReference type="InterPro" id="IPR016161">
    <property type="entry name" value="Ald_DH/histidinol_DH"/>
</dbReference>
<dbReference type="RefSeq" id="WP_133764104.1">
    <property type="nucleotide sequence ID" value="NZ_BAAARP010000001.1"/>
</dbReference>
<evidence type="ECO:0000256" key="2">
    <source>
        <dbReference type="SAM" id="MobiDB-lite"/>
    </source>
</evidence>
<dbReference type="GO" id="GO:0016620">
    <property type="term" value="F:oxidoreductase activity, acting on the aldehyde or oxo group of donors, NAD or NADP as acceptor"/>
    <property type="evidence" value="ECO:0007669"/>
    <property type="project" value="InterPro"/>
</dbReference>
<reference evidence="4 5" key="1">
    <citation type="submission" date="2019-03" db="EMBL/GenBank/DDBJ databases">
        <title>Genomic Encyclopedia of Archaeal and Bacterial Type Strains, Phase II (KMG-II): from individual species to whole genera.</title>
        <authorList>
            <person name="Goeker M."/>
        </authorList>
    </citation>
    <scope>NUCLEOTIDE SEQUENCE [LARGE SCALE GENOMIC DNA]</scope>
    <source>
        <strain evidence="4 5">DSM 24782</strain>
    </source>
</reference>
<keyword evidence="5" id="KW-1185">Reference proteome</keyword>
<dbReference type="CDD" id="cd07129">
    <property type="entry name" value="ALDH_KGSADH"/>
    <property type="match status" value="1"/>
</dbReference>
<evidence type="ECO:0000259" key="3">
    <source>
        <dbReference type="Pfam" id="PF00171"/>
    </source>
</evidence>
<feature type="domain" description="Aldehyde dehydrogenase" evidence="3">
    <location>
        <begin position="3"/>
        <end position="415"/>
    </location>
</feature>
<organism evidence="4 5">
    <name type="scientific">Amnibacterium kyonggiense</name>
    <dbReference type="NCBI Taxonomy" id="595671"/>
    <lineage>
        <taxon>Bacteria</taxon>
        <taxon>Bacillati</taxon>
        <taxon>Actinomycetota</taxon>
        <taxon>Actinomycetes</taxon>
        <taxon>Micrococcales</taxon>
        <taxon>Microbacteriaceae</taxon>
        <taxon>Amnibacterium</taxon>
    </lineage>
</organism>
<dbReference type="OrthoDB" id="9770537at2"/>
<dbReference type="InterPro" id="IPR015590">
    <property type="entry name" value="Aldehyde_DH_dom"/>
</dbReference>
<name>A0A4R7FPM4_9MICO</name>
<feature type="region of interest" description="Disordered" evidence="2">
    <location>
        <begin position="464"/>
        <end position="483"/>
    </location>
</feature>
<dbReference type="EMBL" id="SOAM01000001">
    <property type="protein sequence ID" value="TDS79705.1"/>
    <property type="molecule type" value="Genomic_DNA"/>
</dbReference>
<gene>
    <name evidence="4" type="ORF">CLV52_0242</name>
</gene>
<accession>A0A4R7FPM4</accession>
<dbReference type="PANTHER" id="PTHR43353:SF3">
    <property type="entry name" value="ALDEHYDE DEHYDROGENASE-RELATED"/>
    <property type="match status" value="1"/>
</dbReference>
<dbReference type="Pfam" id="PF00171">
    <property type="entry name" value="Aldedh"/>
    <property type="match status" value="1"/>
</dbReference>
<dbReference type="Proteomes" id="UP000295344">
    <property type="component" value="Unassembled WGS sequence"/>
</dbReference>
<sequence length="483" mass="50223">MTDTTPEQLDRVLDAAVAAAGVLRDRPPAERAGWLRAGADALDAAADRLLPLAQEESRLPPPRLTGELKRTTFQLRLFAEEIEAGAYLHAVIDHADADWGMGPRPDLRRMLVPLGPVAVWAASNFPFAFSVAGGDTASALAAGCPVVLVAHPGHPRLSHATAEVLVAALEGAGAPAGVFALVEGQDTGRALITDARITAGAFTGSLRGGRALFDLASGRETPIPFYGELGSTNPAFVTGGAAAARAEEIAAGFAGSMTLGVGQFCTKPGLLFVPADSAIPGLVVERLRDVAGAPMLNDRIRSGYGSALRTLASHEVVELLEGTVDPDDDPTPTLLRTSAAEVVADPRPLTAEVFGPAALVVEYADDEELLAAARALDGQLTATVQADPDDQVVPALLDVLAERAGRVLWGGWPTGVSVTYAQQHGGPYPATTAVTTTSVGTAAIERFLRPVAYQDLPEALLPEPLQDANPWSVPQRVDGALPR</sequence>
<comment type="caution">
    <text evidence="4">The sequence shown here is derived from an EMBL/GenBank/DDBJ whole genome shotgun (WGS) entry which is preliminary data.</text>
</comment>
<evidence type="ECO:0000256" key="1">
    <source>
        <dbReference type="ARBA" id="ARBA00023002"/>
    </source>
</evidence>
<dbReference type="AlphaFoldDB" id="A0A4R7FPM4"/>
<evidence type="ECO:0000313" key="5">
    <source>
        <dbReference type="Proteomes" id="UP000295344"/>
    </source>
</evidence>